<organism evidence="1 2">
    <name type="scientific">Racocetra persica</name>
    <dbReference type="NCBI Taxonomy" id="160502"/>
    <lineage>
        <taxon>Eukaryota</taxon>
        <taxon>Fungi</taxon>
        <taxon>Fungi incertae sedis</taxon>
        <taxon>Mucoromycota</taxon>
        <taxon>Glomeromycotina</taxon>
        <taxon>Glomeromycetes</taxon>
        <taxon>Diversisporales</taxon>
        <taxon>Gigasporaceae</taxon>
        <taxon>Racocetra</taxon>
    </lineage>
</organism>
<gene>
    <name evidence="1" type="ORF">RPERSI_LOCUS21539</name>
</gene>
<evidence type="ECO:0000313" key="2">
    <source>
        <dbReference type="Proteomes" id="UP000789920"/>
    </source>
</evidence>
<dbReference type="EMBL" id="CAJVQC010063291">
    <property type="protein sequence ID" value="CAG8803532.1"/>
    <property type="molecule type" value="Genomic_DNA"/>
</dbReference>
<name>A0ACA9RQ78_9GLOM</name>
<feature type="non-terminal residue" evidence="1">
    <location>
        <position position="1"/>
    </location>
</feature>
<reference evidence="1" key="1">
    <citation type="submission" date="2021-06" db="EMBL/GenBank/DDBJ databases">
        <authorList>
            <person name="Kallberg Y."/>
            <person name="Tangrot J."/>
            <person name="Rosling A."/>
        </authorList>
    </citation>
    <scope>NUCLEOTIDE SEQUENCE</scope>
    <source>
        <strain evidence="1">MA461A</strain>
    </source>
</reference>
<sequence>EFFISKSEYAKWIKKFQKTKTSLVKYDCKRHKLFICRFCFGEWFYKSDSCQKQLNQSEKQKIREIQSGQWRDKGKKIYRPVADIVYWPKNRHWESIKDIPDSTALSIHDSITRYRNSYLNRGGGSGKTTQAIKIFKDINIVVFTHTNALAKDFQNNQWTPERMGEKKFLRVVIWDEVCTVPKHILEKFIDYLLEQKYQEVLTDYRAKCSKLYELKKGMRHKNNRVQSELFRRAIPVIEKWKYLEKKWSPSD</sequence>
<proteinExistence type="predicted"/>
<evidence type="ECO:0000313" key="1">
    <source>
        <dbReference type="EMBL" id="CAG8803532.1"/>
    </source>
</evidence>
<comment type="caution">
    <text evidence="1">The sequence shown here is derived from an EMBL/GenBank/DDBJ whole genome shotgun (WGS) entry which is preliminary data.</text>
</comment>
<dbReference type="Proteomes" id="UP000789920">
    <property type="component" value="Unassembled WGS sequence"/>
</dbReference>
<keyword evidence="2" id="KW-1185">Reference proteome</keyword>
<accession>A0ACA9RQ78</accession>
<protein>
    <submittedName>
        <fullName evidence="1">8441_t:CDS:1</fullName>
    </submittedName>
</protein>